<dbReference type="GO" id="GO:0004601">
    <property type="term" value="F:peroxidase activity"/>
    <property type="evidence" value="ECO:0007669"/>
    <property type="project" value="UniProtKB-KW"/>
</dbReference>
<dbReference type="InterPro" id="IPR026259">
    <property type="entry name" value="MauG/Cytc_peroxidase"/>
</dbReference>
<keyword evidence="7 8" id="KW-0408">Iron</keyword>
<keyword evidence="2 8" id="KW-0349">Heme</keyword>
<dbReference type="PANTHER" id="PTHR30600">
    <property type="entry name" value="CYTOCHROME C PEROXIDASE-RELATED"/>
    <property type="match status" value="1"/>
</dbReference>
<gene>
    <name evidence="10" type="ORF">AVCANL283_06770</name>
</gene>
<accession>A0ABS7WSQ4</accession>
<sequence>MRKLSLVAIFVCLSNASLIDDAKDAGLVAIPNNPAELEELIKQSSPDYEKYPSTKERIELGKKLYFDPRISKSAIISCNTCHNLALGGVDGISASTGHKWTPNPHHLNAPTVLNSVFNQAQFWDGRAGHLQDQAKGPIQSEAEMAAVPSDVVKKITSIPAYVEEFKQAYGKNVKIDFDLIATSIGIFERTLVTPSRFDDFLNGDEKALSKDEKAGLKLFIDKGCTSCHNGINLGGSLAAFGVMSNYTYENVGDFKGNEDGLVKAPTLRNVELTAPYYHNGVIWTLDEAVKTMGKIQLGIKITNKESDLIIKFLKSLTGRMPEIVYPVLPPSSENTQKPILDY</sequence>
<keyword evidence="3 8" id="KW-0479">Metal-binding</keyword>
<keyword evidence="4" id="KW-0732">Signal</keyword>
<feature type="domain" description="Cytochrome c" evidence="9">
    <location>
        <begin position="210"/>
        <end position="317"/>
    </location>
</feature>
<dbReference type="InterPro" id="IPR051395">
    <property type="entry name" value="Cytochrome_c_Peroxidase/MauG"/>
</dbReference>
<evidence type="ECO:0000313" key="11">
    <source>
        <dbReference type="Proteomes" id="UP000786183"/>
    </source>
</evidence>
<comment type="subcellular location">
    <subcellularLocation>
        <location evidence="1">Periplasm</location>
    </subcellularLocation>
</comment>
<dbReference type="PROSITE" id="PS51007">
    <property type="entry name" value="CYTC"/>
    <property type="match status" value="1"/>
</dbReference>
<dbReference type="InterPro" id="IPR036909">
    <property type="entry name" value="Cyt_c-like_dom_sf"/>
</dbReference>
<protein>
    <submittedName>
        <fullName evidence="10">Cytochrome-c peroxidase</fullName>
    </submittedName>
</protein>
<organism evidence="10 11">
    <name type="scientific">Campylobacter canadensis</name>
    <dbReference type="NCBI Taxonomy" id="449520"/>
    <lineage>
        <taxon>Bacteria</taxon>
        <taxon>Pseudomonadati</taxon>
        <taxon>Campylobacterota</taxon>
        <taxon>Epsilonproteobacteria</taxon>
        <taxon>Campylobacterales</taxon>
        <taxon>Campylobacteraceae</taxon>
        <taxon>Campylobacter</taxon>
    </lineage>
</organism>
<dbReference type="InterPro" id="IPR004852">
    <property type="entry name" value="Di-haem_cyt_c_peroxidsae"/>
</dbReference>
<comment type="caution">
    <text evidence="10">The sequence shown here is derived from an EMBL/GenBank/DDBJ whole genome shotgun (WGS) entry which is preliminary data.</text>
</comment>
<dbReference type="Gene3D" id="1.10.760.10">
    <property type="entry name" value="Cytochrome c-like domain"/>
    <property type="match status" value="2"/>
</dbReference>
<evidence type="ECO:0000256" key="3">
    <source>
        <dbReference type="ARBA" id="ARBA00022723"/>
    </source>
</evidence>
<evidence type="ECO:0000256" key="5">
    <source>
        <dbReference type="ARBA" id="ARBA00022764"/>
    </source>
</evidence>
<dbReference type="RefSeq" id="WP_172234286.1">
    <property type="nucleotide sequence ID" value="NZ_CP035946.1"/>
</dbReference>
<reference evidence="10 11" key="1">
    <citation type="submission" date="2020-07" db="EMBL/GenBank/DDBJ databases">
        <title>Transfer of Campylobacter canadensis to the novel genus Avispirillum gen. nov., that also includes two novel species recovered from migratory waterfowl: Avispirillum anseris sp. nov. and Avispirillum brantae sp. nov.</title>
        <authorList>
            <person name="Miller W.G."/>
            <person name="Chapman M.H."/>
            <person name="Yee E."/>
            <person name="Inglis G.D."/>
        </authorList>
    </citation>
    <scope>NUCLEOTIDE SEQUENCE [LARGE SCALE GENOMIC DNA]</scope>
    <source>
        <strain evidence="10 11">L283</strain>
    </source>
</reference>
<evidence type="ECO:0000256" key="6">
    <source>
        <dbReference type="ARBA" id="ARBA00023002"/>
    </source>
</evidence>
<evidence type="ECO:0000256" key="4">
    <source>
        <dbReference type="ARBA" id="ARBA00022729"/>
    </source>
</evidence>
<evidence type="ECO:0000256" key="8">
    <source>
        <dbReference type="PROSITE-ProRule" id="PRU00433"/>
    </source>
</evidence>
<keyword evidence="11" id="KW-1185">Reference proteome</keyword>
<dbReference type="SUPFAM" id="SSF46626">
    <property type="entry name" value="Cytochrome c"/>
    <property type="match status" value="2"/>
</dbReference>
<keyword evidence="6" id="KW-0560">Oxidoreductase</keyword>
<name>A0ABS7WSQ4_9BACT</name>
<keyword evidence="10" id="KW-0575">Peroxidase</keyword>
<dbReference type="Pfam" id="PF00034">
    <property type="entry name" value="Cytochrom_C"/>
    <property type="match status" value="1"/>
</dbReference>
<evidence type="ECO:0000259" key="9">
    <source>
        <dbReference type="PROSITE" id="PS51007"/>
    </source>
</evidence>
<dbReference type="EMBL" id="JACGBB010000015">
    <property type="protein sequence ID" value="MBZ7987798.1"/>
    <property type="molecule type" value="Genomic_DNA"/>
</dbReference>
<proteinExistence type="predicted"/>
<dbReference type="PANTHER" id="PTHR30600:SF7">
    <property type="entry name" value="CYTOCHROME C PEROXIDASE-RELATED"/>
    <property type="match status" value="1"/>
</dbReference>
<evidence type="ECO:0000256" key="1">
    <source>
        <dbReference type="ARBA" id="ARBA00004418"/>
    </source>
</evidence>
<keyword evidence="5" id="KW-0574">Periplasm</keyword>
<dbReference type="Pfam" id="PF03150">
    <property type="entry name" value="CCP_MauG"/>
    <property type="match status" value="1"/>
</dbReference>
<evidence type="ECO:0000256" key="7">
    <source>
        <dbReference type="ARBA" id="ARBA00023004"/>
    </source>
</evidence>
<dbReference type="InterPro" id="IPR009056">
    <property type="entry name" value="Cyt_c-like_dom"/>
</dbReference>
<dbReference type="Proteomes" id="UP000786183">
    <property type="component" value="Unassembled WGS sequence"/>
</dbReference>
<evidence type="ECO:0000313" key="10">
    <source>
        <dbReference type="EMBL" id="MBZ7987798.1"/>
    </source>
</evidence>
<evidence type="ECO:0000256" key="2">
    <source>
        <dbReference type="ARBA" id="ARBA00022617"/>
    </source>
</evidence>
<dbReference type="PIRSF" id="PIRSF000294">
    <property type="entry name" value="Cytochrome-c_peroxidase"/>
    <property type="match status" value="1"/>
</dbReference>